<organism evidence="2 3">
    <name type="scientific">Candidatus Sungbacteria bacterium RIFCSPHIGHO2_02_FULL_47_11</name>
    <dbReference type="NCBI Taxonomy" id="1802270"/>
    <lineage>
        <taxon>Bacteria</taxon>
        <taxon>Candidatus Sungiibacteriota</taxon>
    </lineage>
</organism>
<name>A0A1G2KGR4_9BACT</name>
<evidence type="ECO:0000313" key="3">
    <source>
        <dbReference type="Proteomes" id="UP000179023"/>
    </source>
</evidence>
<evidence type="ECO:0000313" key="2">
    <source>
        <dbReference type="EMBL" id="OGZ98585.1"/>
    </source>
</evidence>
<reference evidence="2 3" key="1">
    <citation type="journal article" date="2016" name="Nat. Commun.">
        <title>Thousands of microbial genomes shed light on interconnected biogeochemical processes in an aquifer system.</title>
        <authorList>
            <person name="Anantharaman K."/>
            <person name="Brown C.T."/>
            <person name="Hug L.A."/>
            <person name="Sharon I."/>
            <person name="Castelle C.J."/>
            <person name="Probst A.J."/>
            <person name="Thomas B.C."/>
            <person name="Singh A."/>
            <person name="Wilkins M.J."/>
            <person name="Karaoz U."/>
            <person name="Brodie E.L."/>
            <person name="Williams K.H."/>
            <person name="Hubbard S.S."/>
            <person name="Banfield J.F."/>
        </authorList>
    </citation>
    <scope>NUCLEOTIDE SEQUENCE [LARGE SCALE GENOMIC DNA]</scope>
</reference>
<feature type="compositionally biased region" description="Low complexity" evidence="1">
    <location>
        <begin position="8"/>
        <end position="22"/>
    </location>
</feature>
<dbReference type="EMBL" id="MHQI01000062">
    <property type="protein sequence ID" value="OGZ98585.1"/>
    <property type="molecule type" value="Genomic_DNA"/>
</dbReference>
<gene>
    <name evidence="2" type="ORF">A3C07_03975</name>
</gene>
<dbReference type="AlphaFoldDB" id="A0A1G2KGR4"/>
<feature type="region of interest" description="Disordered" evidence="1">
    <location>
        <begin position="1"/>
        <end position="31"/>
    </location>
</feature>
<comment type="caution">
    <text evidence="2">The sequence shown here is derived from an EMBL/GenBank/DDBJ whole genome shotgun (WGS) entry which is preliminary data.</text>
</comment>
<evidence type="ECO:0000256" key="1">
    <source>
        <dbReference type="SAM" id="MobiDB-lite"/>
    </source>
</evidence>
<proteinExistence type="predicted"/>
<dbReference type="Proteomes" id="UP000179023">
    <property type="component" value="Unassembled WGS sequence"/>
</dbReference>
<protein>
    <submittedName>
        <fullName evidence="2">Uncharacterized protein</fullName>
    </submittedName>
</protein>
<sequence>MEEQPKTSSPYEESTLSSPLEPQSEEELKEAKKKAYVTSEFEAALRGLEFAVKSRDEMLFNGYRELLIDRFNKKVAELSAAEDFNAVAETAREVKTLIDRGKDEFQITADTEMVIEQMLEEIDGIAPKDLIWLLSKSLGREISAARDDRTIIKNLASQYVKATSGKMSVEDALHKAYDERMAAKQVLGANARDKIFVIDKNLIVHRANSVGEATKKIIQPERK</sequence>
<accession>A0A1G2KGR4</accession>